<feature type="transmembrane region" description="Helical" evidence="6">
    <location>
        <begin position="342"/>
        <end position="359"/>
    </location>
</feature>
<proteinExistence type="predicted"/>
<feature type="transmembrane region" description="Helical" evidence="6">
    <location>
        <begin position="438"/>
        <end position="457"/>
    </location>
</feature>
<feature type="transmembrane region" description="Helical" evidence="6">
    <location>
        <begin position="308"/>
        <end position="330"/>
    </location>
</feature>
<reference evidence="8 9" key="1">
    <citation type="journal article" date="2021" name="Sci. Rep.">
        <title>The distribution of antibiotic resistance genes in chicken gut microbiota commensals.</title>
        <authorList>
            <person name="Juricova H."/>
            <person name="Matiasovicova J."/>
            <person name="Kubasova T."/>
            <person name="Cejkova D."/>
            <person name="Rychlik I."/>
        </authorList>
    </citation>
    <scope>NUCLEOTIDE SEQUENCE [LARGE SCALE GENOMIC DNA]</scope>
    <source>
        <strain evidence="8 9">An537</strain>
    </source>
</reference>
<sequence>MGSSTSVKPKSRYKVINFFLTMIQSFGRDLGLLTYTEWGSLLWLLPAWGMATVYGRVYEFSPLLTAFMSCLWYPLFLLWRAWQRSEGHPYRIFSVAILCIALYLLGLGRATQVITTYSESDTFFEGQEGTYIMHITSMPERIRRGTSETIKLTGDVLGLYAKKEMVGEELLHADGEIIAYVNDASSILPGSYVWVHGTPLHSRSGVEDGQIDRRARMIASLYRGTIYNGTVTAVVTSGTSLPAEIRPPWYEYILNALMQDIGNIHTYVKQAIANRLPASVAALAQTLVLGGSYSLLSSTVMTSFTLTGLIHILSVSGSHIALLFAMVYGIGAIGGIGKERSTYVGIIVVVLYCCMVGFNPPVIRATLMGICMGIGVIRGTLYSSRQAIAVSAAILLLYQPMLLLDVSFQLSFGATYGILLLVKPLYRRMPRGMPKVTMPLALCLAAQVLMWPVQLYYFHMVGIGTFVAAILVAPLLDLAIIGIVILVLLNIIYAPAFLWDMVGYLLRIAVYINYTIAGLPLMTYWIAAPAWWQMVLYYPLCRYYYYWAEEGTKDKAPVYEKGALLCIIVVLFCGPFVEASGTTYIHVIPTAHPSWLAIESHWGRRDVWLYCDMGGRVPSPRLIHTLESDVHYYGATRLRGLVVDGVNAENVYAVNALASCFGIPFSFDAVKKGRYSYVTAGNEEYIPITMETNGVIQVTGLHRSFFFLSQSSGYRQKGQKVLQLKGNPTEMYVHRYGRDRIPCVIGTADEYGLLRRYDSRCDGYVYWPLGHKLREIDPALDGLYVVGHERIPDIEL</sequence>
<keyword evidence="4 6" id="KW-1133">Transmembrane helix</keyword>
<organism evidence="8 9">
    <name type="scientific">Veillonella magna</name>
    <dbReference type="NCBI Taxonomy" id="464322"/>
    <lineage>
        <taxon>Bacteria</taxon>
        <taxon>Bacillati</taxon>
        <taxon>Bacillota</taxon>
        <taxon>Negativicutes</taxon>
        <taxon>Veillonellales</taxon>
        <taxon>Veillonellaceae</taxon>
        <taxon>Veillonella</taxon>
    </lineage>
</organism>
<feature type="domain" description="ComEC/Rec2-related protein" evidence="7">
    <location>
        <begin position="291"/>
        <end position="547"/>
    </location>
</feature>
<dbReference type="Pfam" id="PF03772">
    <property type="entry name" value="Competence"/>
    <property type="match status" value="1"/>
</dbReference>
<evidence type="ECO:0000259" key="7">
    <source>
        <dbReference type="Pfam" id="PF03772"/>
    </source>
</evidence>
<dbReference type="InterPro" id="IPR052159">
    <property type="entry name" value="Competence_DNA_uptake"/>
</dbReference>
<feature type="transmembrane region" description="Helical" evidence="6">
    <location>
        <begin position="88"/>
        <end position="107"/>
    </location>
</feature>
<evidence type="ECO:0000313" key="8">
    <source>
        <dbReference type="EMBL" id="MBM6911790.1"/>
    </source>
</evidence>
<evidence type="ECO:0000256" key="3">
    <source>
        <dbReference type="ARBA" id="ARBA00022692"/>
    </source>
</evidence>
<evidence type="ECO:0000256" key="4">
    <source>
        <dbReference type="ARBA" id="ARBA00022989"/>
    </source>
</evidence>
<accession>A0ABS2GDJ1</accession>
<feature type="transmembrane region" description="Helical" evidence="6">
    <location>
        <begin position="276"/>
        <end position="296"/>
    </location>
</feature>
<evidence type="ECO:0000256" key="2">
    <source>
        <dbReference type="ARBA" id="ARBA00022475"/>
    </source>
</evidence>
<dbReference type="PANTHER" id="PTHR30619:SF1">
    <property type="entry name" value="RECOMBINATION PROTEIN 2"/>
    <property type="match status" value="1"/>
</dbReference>
<keyword evidence="3 6" id="KW-0812">Transmembrane</keyword>
<keyword evidence="2" id="KW-1003">Cell membrane</keyword>
<dbReference type="RefSeq" id="WP_205087122.1">
    <property type="nucleotide sequence ID" value="NZ_JACJLA010000001.1"/>
</dbReference>
<comment type="subcellular location">
    <subcellularLocation>
        <location evidence="1">Cell membrane</location>
        <topology evidence="1">Multi-pass membrane protein</topology>
    </subcellularLocation>
</comment>
<feature type="transmembrane region" description="Helical" evidence="6">
    <location>
        <begin position="463"/>
        <end position="492"/>
    </location>
</feature>
<name>A0ABS2GDJ1_9FIRM</name>
<feature type="transmembrane region" description="Helical" evidence="6">
    <location>
        <begin position="504"/>
        <end position="524"/>
    </location>
</feature>
<dbReference type="NCBIfam" id="TIGR00360">
    <property type="entry name" value="ComEC_N-term"/>
    <property type="match status" value="1"/>
</dbReference>
<dbReference type="PANTHER" id="PTHR30619">
    <property type="entry name" value="DNA INTERNALIZATION/COMPETENCE PROTEIN COMEC/REC2"/>
    <property type="match status" value="1"/>
</dbReference>
<dbReference type="Proteomes" id="UP000707138">
    <property type="component" value="Unassembled WGS sequence"/>
</dbReference>
<evidence type="ECO:0000256" key="6">
    <source>
        <dbReference type="SAM" id="Phobius"/>
    </source>
</evidence>
<evidence type="ECO:0000256" key="5">
    <source>
        <dbReference type="ARBA" id="ARBA00023136"/>
    </source>
</evidence>
<protein>
    <submittedName>
        <fullName evidence="8">ComEC/Rec2 family competence protein</fullName>
    </submittedName>
</protein>
<evidence type="ECO:0000256" key="1">
    <source>
        <dbReference type="ARBA" id="ARBA00004651"/>
    </source>
</evidence>
<evidence type="ECO:0000313" key="9">
    <source>
        <dbReference type="Proteomes" id="UP000707138"/>
    </source>
</evidence>
<feature type="transmembrane region" description="Helical" evidence="6">
    <location>
        <begin position="63"/>
        <end position="82"/>
    </location>
</feature>
<feature type="transmembrane region" description="Helical" evidence="6">
    <location>
        <begin position="410"/>
        <end position="426"/>
    </location>
</feature>
<dbReference type="InterPro" id="IPR004477">
    <property type="entry name" value="ComEC_N"/>
</dbReference>
<keyword evidence="9" id="KW-1185">Reference proteome</keyword>
<gene>
    <name evidence="8" type="ORF">H6A01_00430</name>
</gene>
<dbReference type="EMBL" id="JACJLA010000001">
    <property type="protein sequence ID" value="MBM6911790.1"/>
    <property type="molecule type" value="Genomic_DNA"/>
</dbReference>
<keyword evidence="5 6" id="KW-0472">Membrane</keyword>
<comment type="caution">
    <text evidence="8">The sequence shown here is derived from an EMBL/GenBank/DDBJ whole genome shotgun (WGS) entry which is preliminary data.</text>
</comment>